<dbReference type="PANTHER" id="PTHR35936">
    <property type="entry name" value="MEMBRANE-BOUND LYTIC MUREIN TRANSGLYCOSYLASE F"/>
    <property type="match status" value="1"/>
</dbReference>
<feature type="signal peptide" evidence="3">
    <location>
        <begin position="1"/>
        <end position="24"/>
    </location>
</feature>
<feature type="chain" id="PRO_5026669919" evidence="3">
    <location>
        <begin position="25"/>
        <end position="282"/>
    </location>
</feature>
<dbReference type="PANTHER" id="PTHR35936:SF17">
    <property type="entry name" value="ARGININE-BINDING EXTRACELLULAR PROTEIN ARTP"/>
    <property type="match status" value="1"/>
</dbReference>
<evidence type="ECO:0000256" key="1">
    <source>
        <dbReference type="ARBA" id="ARBA00004418"/>
    </source>
</evidence>
<feature type="domain" description="Solute-binding protein family 3/N-terminal" evidence="4">
    <location>
        <begin position="38"/>
        <end position="253"/>
    </location>
</feature>
<proteinExistence type="predicted"/>
<evidence type="ECO:0000256" key="3">
    <source>
        <dbReference type="SAM" id="SignalP"/>
    </source>
</evidence>
<evidence type="ECO:0000256" key="2">
    <source>
        <dbReference type="ARBA" id="ARBA00022729"/>
    </source>
</evidence>
<comment type="subcellular location">
    <subcellularLocation>
        <location evidence="1">Periplasm</location>
    </subcellularLocation>
</comment>
<reference evidence="5 6" key="1">
    <citation type="submission" date="2019-12" db="EMBL/GenBank/DDBJ databases">
        <title>Whole-genome sequencing of Allorhizobium vitis.</title>
        <authorList>
            <person name="Gan H.M."/>
            <person name="Szegedi E."/>
            <person name="Burr T."/>
            <person name="Savka M.A."/>
        </authorList>
    </citation>
    <scope>NUCLEOTIDE SEQUENCE [LARGE SCALE GENOMIC DNA]</scope>
    <source>
        <strain evidence="5 6">CG516</strain>
    </source>
</reference>
<dbReference type="Pfam" id="PF00497">
    <property type="entry name" value="SBP_bac_3"/>
    <property type="match status" value="1"/>
</dbReference>
<keyword evidence="2 3" id="KW-0732">Signal</keyword>
<dbReference type="GO" id="GO:0042597">
    <property type="term" value="C:periplasmic space"/>
    <property type="evidence" value="ECO:0007669"/>
    <property type="project" value="UniProtKB-SubCell"/>
</dbReference>
<dbReference type="Proteomes" id="UP000477951">
    <property type="component" value="Unassembled WGS sequence"/>
</dbReference>
<protein>
    <submittedName>
        <fullName evidence="5">Transporter substrate-binding domain-containing protein</fullName>
    </submittedName>
</protein>
<dbReference type="EMBL" id="WPHR01000033">
    <property type="protein sequence ID" value="MUZ75641.1"/>
    <property type="molecule type" value="Genomic_DNA"/>
</dbReference>
<comment type="caution">
    <text evidence="5">The sequence shown here is derived from an EMBL/GenBank/DDBJ whole genome shotgun (WGS) entry which is preliminary data.</text>
</comment>
<dbReference type="SMART" id="SM00062">
    <property type="entry name" value="PBPb"/>
    <property type="match status" value="1"/>
</dbReference>
<evidence type="ECO:0000313" key="5">
    <source>
        <dbReference type="EMBL" id="MUZ75641.1"/>
    </source>
</evidence>
<evidence type="ECO:0000313" key="6">
    <source>
        <dbReference type="Proteomes" id="UP000477951"/>
    </source>
</evidence>
<dbReference type="InterPro" id="IPR001638">
    <property type="entry name" value="Solute-binding_3/MltF_N"/>
</dbReference>
<accession>A0A6L6VKM4</accession>
<sequence length="282" mass="30153">MKKKIATIAMTLALATTALPGAQAQAGQLTDRIENGKSIRIGFANEPPFAFPDANNKPAGYVNAYVLGVLKEMGYDNVETVVTDWGGLIPALQSDRLDLITGGLYILHSRCENVAFSEPMAKVSDAFIVLPGNPKAITTYKDLAKSGETMVTGIGYSLIENAKKDGVPASQIMEVPGPSEMLAAVIAGRAAAGAHSYLTLKDMAGKAPGKVEVTDPNALPDWTKNWVSVGFRDGDKDFVEKFNAAQKKYLGTPSMMEAVKAYGYDKNMLPGDQTAEWICANR</sequence>
<dbReference type="RefSeq" id="WP_156616328.1">
    <property type="nucleotide sequence ID" value="NZ_WPHR01000033.1"/>
</dbReference>
<dbReference type="SUPFAM" id="SSF53850">
    <property type="entry name" value="Periplasmic binding protein-like II"/>
    <property type="match status" value="1"/>
</dbReference>
<gene>
    <name evidence="5" type="ORF">GOZ90_23510</name>
</gene>
<dbReference type="AlphaFoldDB" id="A0A6L6VKM4"/>
<organism evidence="5 6">
    <name type="scientific">Agrobacterium vitis</name>
    <name type="common">Rhizobium vitis</name>
    <dbReference type="NCBI Taxonomy" id="373"/>
    <lineage>
        <taxon>Bacteria</taxon>
        <taxon>Pseudomonadati</taxon>
        <taxon>Pseudomonadota</taxon>
        <taxon>Alphaproteobacteria</taxon>
        <taxon>Hyphomicrobiales</taxon>
        <taxon>Rhizobiaceae</taxon>
        <taxon>Rhizobium/Agrobacterium group</taxon>
        <taxon>Agrobacterium</taxon>
    </lineage>
</organism>
<evidence type="ECO:0000259" key="4">
    <source>
        <dbReference type="SMART" id="SM00062"/>
    </source>
</evidence>
<dbReference type="Gene3D" id="3.40.190.10">
    <property type="entry name" value="Periplasmic binding protein-like II"/>
    <property type="match status" value="2"/>
</dbReference>
<name>A0A6L6VKM4_AGRVI</name>